<sequence>LVSLQSDRPRRQQGGVSGRRLTASRTGKRKGSPCQQDDDGDDSQSGKIRRTVIKALPEVRRR</sequence>
<name>A0A453MW35_AEGTS</name>
<dbReference type="EnsemblPlants" id="AET6Gv20118100.9">
    <property type="protein sequence ID" value="AET6Gv20118100.9"/>
    <property type="gene ID" value="AET6Gv20118100"/>
</dbReference>
<accession>A0A453MW35</accession>
<dbReference type="AlphaFoldDB" id="A0A453MW35"/>
<dbReference type="Gramene" id="AET6Gv20118100.9">
    <property type="protein sequence ID" value="AET6Gv20118100.9"/>
    <property type="gene ID" value="AET6Gv20118100"/>
</dbReference>
<keyword evidence="3" id="KW-1185">Reference proteome</keyword>
<reference evidence="2" key="3">
    <citation type="journal article" date="2017" name="Nature">
        <title>Genome sequence of the progenitor of the wheat D genome Aegilops tauschii.</title>
        <authorList>
            <person name="Luo M.C."/>
            <person name="Gu Y.Q."/>
            <person name="Puiu D."/>
            <person name="Wang H."/>
            <person name="Twardziok S.O."/>
            <person name="Deal K.R."/>
            <person name="Huo N."/>
            <person name="Zhu T."/>
            <person name="Wang L."/>
            <person name="Wang Y."/>
            <person name="McGuire P.E."/>
            <person name="Liu S."/>
            <person name="Long H."/>
            <person name="Ramasamy R.K."/>
            <person name="Rodriguez J.C."/>
            <person name="Van S.L."/>
            <person name="Yuan L."/>
            <person name="Wang Z."/>
            <person name="Xia Z."/>
            <person name="Xiao L."/>
            <person name="Anderson O.D."/>
            <person name="Ouyang S."/>
            <person name="Liang Y."/>
            <person name="Zimin A.V."/>
            <person name="Pertea G."/>
            <person name="Qi P."/>
            <person name="Bennetzen J.L."/>
            <person name="Dai X."/>
            <person name="Dawson M.W."/>
            <person name="Muller H.G."/>
            <person name="Kugler K."/>
            <person name="Rivarola-Duarte L."/>
            <person name="Spannagl M."/>
            <person name="Mayer K.F.X."/>
            <person name="Lu F.H."/>
            <person name="Bevan M.W."/>
            <person name="Leroy P."/>
            <person name="Li P."/>
            <person name="You F.M."/>
            <person name="Sun Q."/>
            <person name="Liu Z."/>
            <person name="Lyons E."/>
            <person name="Wicker T."/>
            <person name="Salzberg S.L."/>
            <person name="Devos K.M."/>
            <person name="Dvorak J."/>
        </authorList>
    </citation>
    <scope>NUCLEOTIDE SEQUENCE [LARGE SCALE GENOMIC DNA]</scope>
    <source>
        <strain evidence="2">cv. AL8/78</strain>
    </source>
</reference>
<feature type="region of interest" description="Disordered" evidence="1">
    <location>
        <begin position="1"/>
        <end position="62"/>
    </location>
</feature>
<evidence type="ECO:0000313" key="3">
    <source>
        <dbReference type="Proteomes" id="UP000015105"/>
    </source>
</evidence>
<reference evidence="2" key="5">
    <citation type="journal article" date="2021" name="G3 (Bethesda)">
        <title>Aegilops tauschii genome assembly Aet v5.0 features greater sequence contiguity and improved annotation.</title>
        <authorList>
            <person name="Wang L."/>
            <person name="Zhu T."/>
            <person name="Rodriguez J.C."/>
            <person name="Deal K.R."/>
            <person name="Dubcovsky J."/>
            <person name="McGuire P.E."/>
            <person name="Lux T."/>
            <person name="Spannagl M."/>
            <person name="Mayer K.F.X."/>
            <person name="Baldrich P."/>
            <person name="Meyers B.C."/>
            <person name="Huo N."/>
            <person name="Gu Y.Q."/>
            <person name="Zhou H."/>
            <person name="Devos K.M."/>
            <person name="Bennetzen J.L."/>
            <person name="Unver T."/>
            <person name="Budak H."/>
            <person name="Gulick P.J."/>
            <person name="Galiba G."/>
            <person name="Kalapos B."/>
            <person name="Nelson D.R."/>
            <person name="Li P."/>
            <person name="You F.M."/>
            <person name="Luo M.C."/>
            <person name="Dvorak J."/>
        </authorList>
    </citation>
    <scope>NUCLEOTIDE SEQUENCE [LARGE SCALE GENOMIC DNA]</scope>
    <source>
        <strain evidence="2">cv. AL8/78</strain>
    </source>
</reference>
<protein>
    <submittedName>
        <fullName evidence="2">Uncharacterized protein</fullName>
    </submittedName>
</protein>
<evidence type="ECO:0000313" key="2">
    <source>
        <dbReference type="EnsemblPlants" id="AET6Gv20118100.9"/>
    </source>
</evidence>
<reference evidence="3" key="2">
    <citation type="journal article" date="2017" name="Nat. Plants">
        <title>The Aegilops tauschii genome reveals multiple impacts of transposons.</title>
        <authorList>
            <person name="Zhao G."/>
            <person name="Zou C."/>
            <person name="Li K."/>
            <person name="Wang K."/>
            <person name="Li T."/>
            <person name="Gao L."/>
            <person name="Zhang X."/>
            <person name="Wang H."/>
            <person name="Yang Z."/>
            <person name="Liu X."/>
            <person name="Jiang W."/>
            <person name="Mao L."/>
            <person name="Kong X."/>
            <person name="Jiao Y."/>
            <person name="Jia J."/>
        </authorList>
    </citation>
    <scope>NUCLEOTIDE SEQUENCE [LARGE SCALE GENOMIC DNA]</scope>
    <source>
        <strain evidence="3">cv. AL8/78</strain>
    </source>
</reference>
<proteinExistence type="predicted"/>
<reference evidence="3" key="1">
    <citation type="journal article" date="2014" name="Science">
        <title>Ancient hybridizations among the ancestral genomes of bread wheat.</title>
        <authorList>
            <consortium name="International Wheat Genome Sequencing Consortium,"/>
            <person name="Marcussen T."/>
            <person name="Sandve S.R."/>
            <person name="Heier L."/>
            <person name="Spannagl M."/>
            <person name="Pfeifer M."/>
            <person name="Jakobsen K.S."/>
            <person name="Wulff B.B."/>
            <person name="Steuernagel B."/>
            <person name="Mayer K.F."/>
            <person name="Olsen O.A."/>
        </authorList>
    </citation>
    <scope>NUCLEOTIDE SEQUENCE [LARGE SCALE GENOMIC DNA]</scope>
    <source>
        <strain evidence="3">cv. AL8/78</strain>
    </source>
</reference>
<organism evidence="2 3">
    <name type="scientific">Aegilops tauschii subsp. strangulata</name>
    <name type="common">Goatgrass</name>
    <dbReference type="NCBI Taxonomy" id="200361"/>
    <lineage>
        <taxon>Eukaryota</taxon>
        <taxon>Viridiplantae</taxon>
        <taxon>Streptophyta</taxon>
        <taxon>Embryophyta</taxon>
        <taxon>Tracheophyta</taxon>
        <taxon>Spermatophyta</taxon>
        <taxon>Magnoliopsida</taxon>
        <taxon>Liliopsida</taxon>
        <taxon>Poales</taxon>
        <taxon>Poaceae</taxon>
        <taxon>BOP clade</taxon>
        <taxon>Pooideae</taxon>
        <taxon>Triticodae</taxon>
        <taxon>Triticeae</taxon>
        <taxon>Triticinae</taxon>
        <taxon>Aegilops</taxon>
    </lineage>
</organism>
<dbReference type="Proteomes" id="UP000015105">
    <property type="component" value="Chromosome 6D"/>
</dbReference>
<reference evidence="2" key="4">
    <citation type="submission" date="2019-03" db="UniProtKB">
        <authorList>
            <consortium name="EnsemblPlants"/>
        </authorList>
    </citation>
    <scope>IDENTIFICATION</scope>
</reference>
<evidence type="ECO:0000256" key="1">
    <source>
        <dbReference type="SAM" id="MobiDB-lite"/>
    </source>
</evidence>